<dbReference type="GO" id="GO:0098796">
    <property type="term" value="C:membrane protein complex"/>
    <property type="evidence" value="ECO:0007669"/>
    <property type="project" value="UniProtKB-ARBA"/>
</dbReference>
<organism evidence="6 7">
    <name type="scientific">candidate division WWE3 bacterium</name>
    <dbReference type="NCBI Taxonomy" id="2053526"/>
    <lineage>
        <taxon>Bacteria</taxon>
        <taxon>Katanobacteria</taxon>
    </lineage>
</organism>
<dbReference type="AlphaFoldDB" id="A0A928Y5T0"/>
<dbReference type="GO" id="GO:0016887">
    <property type="term" value="F:ATP hydrolysis activity"/>
    <property type="evidence" value="ECO:0007669"/>
    <property type="project" value="InterPro"/>
</dbReference>
<dbReference type="GO" id="GO:0005524">
    <property type="term" value="F:ATP binding"/>
    <property type="evidence" value="ECO:0007669"/>
    <property type="project" value="UniProtKB-KW"/>
</dbReference>
<evidence type="ECO:0000256" key="2">
    <source>
        <dbReference type="ARBA" id="ARBA00022448"/>
    </source>
</evidence>
<evidence type="ECO:0000256" key="4">
    <source>
        <dbReference type="ARBA" id="ARBA00022840"/>
    </source>
</evidence>
<dbReference type="SUPFAM" id="SSF52540">
    <property type="entry name" value="P-loop containing nucleoside triphosphate hydrolases"/>
    <property type="match status" value="1"/>
</dbReference>
<feature type="domain" description="ABC transporter" evidence="5">
    <location>
        <begin position="6"/>
        <end position="233"/>
    </location>
</feature>
<dbReference type="Pfam" id="PF00005">
    <property type="entry name" value="ABC_tran"/>
    <property type="match status" value="1"/>
</dbReference>
<dbReference type="PROSITE" id="PS50893">
    <property type="entry name" value="ABC_TRANSPORTER_2"/>
    <property type="match status" value="1"/>
</dbReference>
<dbReference type="PROSITE" id="PS00211">
    <property type="entry name" value="ABC_TRANSPORTER_1"/>
    <property type="match status" value="1"/>
</dbReference>
<dbReference type="InterPro" id="IPR017911">
    <property type="entry name" value="MacB-like_ATP-bd"/>
</dbReference>
<dbReference type="InterPro" id="IPR003439">
    <property type="entry name" value="ABC_transporter-like_ATP-bd"/>
</dbReference>
<protein>
    <submittedName>
        <fullName evidence="6">ABC transporter ATP-binding protein</fullName>
    </submittedName>
</protein>
<comment type="similarity">
    <text evidence="1">Belongs to the ABC transporter superfamily.</text>
</comment>
<sequence>MKEALIKVKHLVKNYQSGHIVTKVLKNLTFDVHEGEFLSVIGPSGSGKSTLLYQLSLLDRPTSGSIHYGKICVTELGSKERTALRLNYLGYVFQEYALLPDLTAIENVMVPNIMRGFGKAAAKEMAKAALEKLNVGHRLDNLPGQLSGGEQQRVSIARAIAHTPAILFADEPTANLDTENSDQVMDAFLDLHYHGQTIVMVNHEQEYAKIGDRIMHLLDGSIEAFEISHHKKR</sequence>
<dbReference type="Proteomes" id="UP000710385">
    <property type="component" value="Unassembled WGS sequence"/>
</dbReference>
<evidence type="ECO:0000256" key="3">
    <source>
        <dbReference type="ARBA" id="ARBA00022741"/>
    </source>
</evidence>
<evidence type="ECO:0000259" key="5">
    <source>
        <dbReference type="PROSITE" id="PS50893"/>
    </source>
</evidence>
<evidence type="ECO:0000256" key="1">
    <source>
        <dbReference type="ARBA" id="ARBA00005417"/>
    </source>
</evidence>
<keyword evidence="3" id="KW-0547">Nucleotide-binding</keyword>
<reference evidence="6" key="1">
    <citation type="submission" date="2020-05" db="EMBL/GenBank/DDBJ databases">
        <title>High-Quality Genomes of Partial-Nitritation/Anammox System by Hierarchical Clustering Based Hybrid Assembly.</title>
        <authorList>
            <person name="Liu L."/>
            <person name="Wang Y."/>
            <person name="Che Y."/>
            <person name="Chen Y."/>
            <person name="Xia Y."/>
            <person name="Luo R."/>
            <person name="Cheng S.H."/>
            <person name="Zheng C."/>
            <person name="Zhang T."/>
        </authorList>
    </citation>
    <scope>NUCLEOTIDE SEQUENCE</scope>
    <source>
        <strain evidence="6">H1_PAT1</strain>
    </source>
</reference>
<dbReference type="InterPro" id="IPR003593">
    <property type="entry name" value="AAA+_ATPase"/>
</dbReference>
<evidence type="ECO:0000313" key="7">
    <source>
        <dbReference type="Proteomes" id="UP000710385"/>
    </source>
</evidence>
<dbReference type="CDD" id="cd03255">
    <property type="entry name" value="ABC_MJ0796_LolCDE_FtsE"/>
    <property type="match status" value="1"/>
</dbReference>
<dbReference type="FunFam" id="3.40.50.300:FF:000032">
    <property type="entry name" value="Export ABC transporter ATP-binding protein"/>
    <property type="match status" value="1"/>
</dbReference>
<dbReference type="GO" id="GO:0022857">
    <property type="term" value="F:transmembrane transporter activity"/>
    <property type="evidence" value="ECO:0007669"/>
    <property type="project" value="UniProtKB-ARBA"/>
</dbReference>
<proteinExistence type="inferred from homology"/>
<dbReference type="Gene3D" id="3.40.50.300">
    <property type="entry name" value="P-loop containing nucleotide triphosphate hydrolases"/>
    <property type="match status" value="1"/>
</dbReference>
<name>A0A928Y5T0_UNCKA</name>
<accession>A0A928Y5T0</accession>
<dbReference type="PANTHER" id="PTHR42798">
    <property type="entry name" value="LIPOPROTEIN-RELEASING SYSTEM ATP-BINDING PROTEIN LOLD"/>
    <property type="match status" value="1"/>
</dbReference>
<dbReference type="EMBL" id="JABTTY010000001">
    <property type="protein sequence ID" value="MBE7524812.1"/>
    <property type="molecule type" value="Genomic_DNA"/>
</dbReference>
<keyword evidence="2" id="KW-0813">Transport</keyword>
<evidence type="ECO:0000313" key="6">
    <source>
        <dbReference type="EMBL" id="MBE7524812.1"/>
    </source>
</evidence>
<dbReference type="PANTHER" id="PTHR42798:SF7">
    <property type="entry name" value="ALPHA-D-RIBOSE 1-METHYLPHOSPHONATE 5-TRIPHOSPHATE SYNTHASE SUBUNIT PHNL"/>
    <property type="match status" value="1"/>
</dbReference>
<dbReference type="InterPro" id="IPR017871">
    <property type="entry name" value="ABC_transporter-like_CS"/>
</dbReference>
<dbReference type="SMART" id="SM00382">
    <property type="entry name" value="AAA"/>
    <property type="match status" value="1"/>
</dbReference>
<comment type="caution">
    <text evidence="6">The sequence shown here is derived from an EMBL/GenBank/DDBJ whole genome shotgun (WGS) entry which is preliminary data.</text>
</comment>
<dbReference type="InterPro" id="IPR027417">
    <property type="entry name" value="P-loop_NTPase"/>
</dbReference>
<keyword evidence="4 6" id="KW-0067">ATP-binding</keyword>
<gene>
    <name evidence="6" type="ORF">HS096_00220</name>
</gene>